<organism evidence="2 3">
    <name type="scientific">Rangifer tarandus platyrhynchus</name>
    <name type="common">Svalbard reindeer</name>
    <dbReference type="NCBI Taxonomy" id="3082113"/>
    <lineage>
        <taxon>Eukaryota</taxon>
        <taxon>Metazoa</taxon>
        <taxon>Chordata</taxon>
        <taxon>Craniata</taxon>
        <taxon>Vertebrata</taxon>
        <taxon>Euteleostomi</taxon>
        <taxon>Mammalia</taxon>
        <taxon>Eutheria</taxon>
        <taxon>Laurasiatheria</taxon>
        <taxon>Artiodactyla</taxon>
        <taxon>Ruminantia</taxon>
        <taxon>Pecora</taxon>
        <taxon>Cervidae</taxon>
        <taxon>Odocoileinae</taxon>
        <taxon>Rangifer</taxon>
    </lineage>
</organism>
<reference evidence="2" key="1">
    <citation type="submission" date="2023-04" db="EMBL/GenBank/DDBJ databases">
        <authorList>
            <consortium name="ELIXIR-Norway"/>
        </authorList>
    </citation>
    <scope>NUCLEOTIDE SEQUENCE [LARGE SCALE GENOMIC DNA]</scope>
</reference>
<feature type="compositionally biased region" description="Basic residues" evidence="1">
    <location>
        <begin position="19"/>
        <end position="29"/>
    </location>
</feature>
<feature type="region of interest" description="Disordered" evidence="1">
    <location>
        <begin position="199"/>
        <end position="222"/>
    </location>
</feature>
<sequence length="222" mass="22936">MGFGNSSGRGADPSSSLREHRHLPRHPPTHSKPFPPPPLPPRKVSEAPAGAAGRGGWTAAAASGWPSQPASRSADTSVAATAAAAPLAPCSPPPLSRQLSPAGSPPRELLSLCLSFPLPPLLHSRNASRSVAPFHHIRIREASNSWLSAPRLGAVRPGLGLPVPRAGSVWVRRPKLDRAGAGRGGVGVSSRGKEAVGYSLAARVPPTQRVTPSLSPPLPQTH</sequence>
<gene>
    <name evidence="2" type="ORF">MRATA1EN1_LOCUS9308</name>
</gene>
<protein>
    <submittedName>
        <fullName evidence="2">Uncharacterized protein</fullName>
    </submittedName>
</protein>
<dbReference type="EMBL" id="OX459938">
    <property type="protein sequence ID" value="CAI9160346.1"/>
    <property type="molecule type" value="Genomic_DNA"/>
</dbReference>
<evidence type="ECO:0000313" key="2">
    <source>
        <dbReference type="EMBL" id="CAI9160346.1"/>
    </source>
</evidence>
<feature type="compositionally biased region" description="Low complexity" evidence="1">
    <location>
        <begin position="47"/>
        <end position="88"/>
    </location>
</feature>
<keyword evidence="3" id="KW-1185">Reference proteome</keyword>
<name>A0ABN8YGS1_RANTA</name>
<dbReference type="Proteomes" id="UP001176941">
    <property type="component" value="Chromosome 2"/>
</dbReference>
<feature type="region of interest" description="Disordered" evidence="1">
    <location>
        <begin position="1"/>
        <end position="104"/>
    </location>
</feature>
<evidence type="ECO:0000256" key="1">
    <source>
        <dbReference type="SAM" id="MobiDB-lite"/>
    </source>
</evidence>
<proteinExistence type="predicted"/>
<accession>A0ABN8YGS1</accession>
<evidence type="ECO:0000313" key="3">
    <source>
        <dbReference type="Proteomes" id="UP001176941"/>
    </source>
</evidence>